<dbReference type="GeneID" id="71926806"/>
<proteinExistence type="predicted"/>
<evidence type="ECO:0000256" key="1">
    <source>
        <dbReference type="SAM" id="Phobius"/>
    </source>
</evidence>
<name>A0A8U0A5R1_9EURY</name>
<reference evidence="2" key="1">
    <citation type="submission" date="2022-04" db="EMBL/GenBank/DDBJ databases">
        <title>Halocatena sp. nov., isolated from a salt lake.</title>
        <authorList>
            <person name="Cui H.-L."/>
        </authorList>
    </citation>
    <scope>NUCLEOTIDE SEQUENCE</scope>
    <source>
        <strain evidence="2">AD-1</strain>
    </source>
</reference>
<keyword evidence="1" id="KW-0472">Membrane</keyword>
<evidence type="ECO:0000313" key="3">
    <source>
        <dbReference type="Proteomes" id="UP000831768"/>
    </source>
</evidence>
<dbReference type="Proteomes" id="UP000831768">
    <property type="component" value="Chromosome"/>
</dbReference>
<protein>
    <submittedName>
        <fullName evidence="2">SHOCT domain-containing protein</fullName>
    </submittedName>
</protein>
<dbReference type="EMBL" id="CP096019">
    <property type="protein sequence ID" value="UPM43257.1"/>
    <property type="molecule type" value="Genomic_DNA"/>
</dbReference>
<sequence>MGWFRDHLFVISLSAFLLSVLVSVLMVGFGGVVVLSALFSGSLTVDVLLGLWPSIPVLAVAFTVAALSSLGMGWSALSRISLPSLDTRAVSERIHPLVQTLERKNGTLASLSLSEYVAPPEPSDEEKVERLKQQYVEGTIDEREFERRVERLTSVDTASVDTDRNRIVERGR</sequence>
<dbReference type="AlphaFoldDB" id="A0A8U0A5R1"/>
<accession>A0A8U0A5R1</accession>
<keyword evidence="1" id="KW-0812">Transmembrane</keyword>
<keyword evidence="1" id="KW-1133">Transmembrane helix</keyword>
<feature type="transmembrane region" description="Helical" evidence="1">
    <location>
        <begin position="51"/>
        <end position="74"/>
    </location>
</feature>
<dbReference type="KEGG" id="haad:MW046_02125"/>
<keyword evidence="3" id="KW-1185">Reference proteome</keyword>
<dbReference type="RefSeq" id="WP_247993924.1">
    <property type="nucleotide sequence ID" value="NZ_CP096019.1"/>
</dbReference>
<gene>
    <name evidence="2" type="ORF">MW046_02125</name>
</gene>
<feature type="transmembrane region" description="Helical" evidence="1">
    <location>
        <begin position="7"/>
        <end position="39"/>
    </location>
</feature>
<organism evidence="2 3">
    <name type="scientific">Halocatena salina</name>
    <dbReference type="NCBI Taxonomy" id="2934340"/>
    <lineage>
        <taxon>Archaea</taxon>
        <taxon>Methanobacteriati</taxon>
        <taxon>Methanobacteriota</taxon>
        <taxon>Stenosarchaea group</taxon>
        <taxon>Halobacteria</taxon>
        <taxon>Halobacteriales</taxon>
        <taxon>Natronomonadaceae</taxon>
        <taxon>Halocatena</taxon>
    </lineage>
</organism>
<evidence type="ECO:0000313" key="2">
    <source>
        <dbReference type="EMBL" id="UPM43257.1"/>
    </source>
</evidence>